<dbReference type="AlphaFoldDB" id="A0A857GNV8"/>
<dbReference type="RefSeq" id="WP_159342484.1">
    <property type="nucleotide sequence ID" value="NZ_CP024621.1"/>
</dbReference>
<dbReference type="InterPro" id="IPR007359">
    <property type="entry name" value="SigmaE_reg_RseC_MucC"/>
</dbReference>
<dbReference type="PANTHER" id="PTHR35867">
    <property type="entry name" value="PROTEIN RSEC"/>
    <property type="match status" value="1"/>
</dbReference>
<keyword evidence="1" id="KW-0812">Transmembrane</keyword>
<keyword evidence="1" id="KW-0472">Membrane</keyword>
<name>A0A857GNV8_9GAMM</name>
<feature type="transmembrane region" description="Helical" evidence="1">
    <location>
        <begin position="117"/>
        <end position="138"/>
    </location>
</feature>
<dbReference type="PANTHER" id="PTHR35867:SF1">
    <property type="entry name" value="PROTEIN RSEC"/>
    <property type="match status" value="1"/>
</dbReference>
<dbReference type="OrthoDB" id="6170226at2"/>
<organism evidence="2 3">
    <name type="scientific">Vreelandella aquamarina</name>
    <dbReference type="NCBI Taxonomy" id="77097"/>
    <lineage>
        <taxon>Bacteria</taxon>
        <taxon>Pseudomonadati</taxon>
        <taxon>Pseudomonadota</taxon>
        <taxon>Gammaproteobacteria</taxon>
        <taxon>Oceanospirillales</taxon>
        <taxon>Halomonadaceae</taxon>
        <taxon>Vreelandella</taxon>
    </lineage>
</organism>
<evidence type="ECO:0000313" key="2">
    <source>
        <dbReference type="EMBL" id="QHD50186.1"/>
    </source>
</evidence>
<evidence type="ECO:0000256" key="1">
    <source>
        <dbReference type="SAM" id="Phobius"/>
    </source>
</evidence>
<dbReference type="Pfam" id="PF04246">
    <property type="entry name" value="RseC_MucC"/>
    <property type="match status" value="1"/>
</dbReference>
<protein>
    <submittedName>
        <fullName evidence="2">Fis family transcriptional regulator</fullName>
    </submittedName>
</protein>
<reference evidence="2 3" key="1">
    <citation type="submission" date="2017-10" db="EMBL/GenBank/DDBJ databases">
        <title>Coral associated bacteria.</title>
        <authorList>
            <person name="Wang X."/>
        </authorList>
    </citation>
    <scope>NUCLEOTIDE SEQUENCE [LARGE SCALE GENOMIC DNA]</scope>
    <source>
        <strain evidence="2 3">SCSIO 43005</strain>
    </source>
</reference>
<accession>A0A857GNV8</accession>
<evidence type="ECO:0000313" key="3">
    <source>
        <dbReference type="Proteomes" id="UP000463949"/>
    </source>
</evidence>
<sequence length="151" mass="16287">MAHSDTGGEPLFRTGSVVGHTETGVIVDVSLANTCQQCAEGRGCGMGLLARRQQQRITVLPSPSPLSHHAAYPLGSTVTIALPKHQVSHLTLLIYAVPLFLAMLAAGLASLLGGREWLGVMLFFGTLMCSVLTLKYLMRGRMERFRPRLVS</sequence>
<dbReference type="EMBL" id="CP024621">
    <property type="protein sequence ID" value="QHD50186.1"/>
    <property type="molecule type" value="Genomic_DNA"/>
</dbReference>
<dbReference type="KEGG" id="hmd:CTT34_11025"/>
<keyword evidence="1" id="KW-1133">Transmembrane helix</keyword>
<dbReference type="Proteomes" id="UP000463949">
    <property type="component" value="Chromosome"/>
</dbReference>
<proteinExistence type="predicted"/>
<feature type="transmembrane region" description="Helical" evidence="1">
    <location>
        <begin position="92"/>
        <end position="111"/>
    </location>
</feature>
<gene>
    <name evidence="2" type="ORF">CTT34_11025</name>
</gene>